<comment type="caution">
    <text evidence="2">The sequence shown here is derived from an EMBL/GenBank/DDBJ whole genome shotgun (WGS) entry which is preliminary data.</text>
</comment>
<dbReference type="InParanoid" id="A0A1V9XKF3"/>
<keyword evidence="3" id="KW-1185">Reference proteome</keyword>
<protein>
    <submittedName>
        <fullName evidence="2">Uncharacterized protein</fullName>
    </submittedName>
</protein>
<sequence length="84" mass="9366">MRNFADIHRLPWLCRAKMHALTSLAYMANANSASLLERIQNRSKEEVRLIRIGGSRQSKSEVAQSTTESTGTVLETPTSFSEPS</sequence>
<gene>
    <name evidence="2" type="ORF">BIW11_09379</name>
</gene>
<organism evidence="2 3">
    <name type="scientific">Tropilaelaps mercedesae</name>
    <dbReference type="NCBI Taxonomy" id="418985"/>
    <lineage>
        <taxon>Eukaryota</taxon>
        <taxon>Metazoa</taxon>
        <taxon>Ecdysozoa</taxon>
        <taxon>Arthropoda</taxon>
        <taxon>Chelicerata</taxon>
        <taxon>Arachnida</taxon>
        <taxon>Acari</taxon>
        <taxon>Parasitiformes</taxon>
        <taxon>Mesostigmata</taxon>
        <taxon>Gamasina</taxon>
        <taxon>Dermanyssoidea</taxon>
        <taxon>Laelapidae</taxon>
        <taxon>Tropilaelaps</taxon>
    </lineage>
</organism>
<dbReference type="EMBL" id="MNPL01008901">
    <property type="protein sequence ID" value="OQR73995.1"/>
    <property type="molecule type" value="Genomic_DNA"/>
</dbReference>
<feature type="region of interest" description="Disordered" evidence="1">
    <location>
        <begin position="54"/>
        <end position="84"/>
    </location>
</feature>
<name>A0A1V9XKF3_9ACAR</name>
<evidence type="ECO:0000313" key="3">
    <source>
        <dbReference type="Proteomes" id="UP000192247"/>
    </source>
</evidence>
<dbReference type="Proteomes" id="UP000192247">
    <property type="component" value="Unassembled WGS sequence"/>
</dbReference>
<evidence type="ECO:0000256" key="1">
    <source>
        <dbReference type="SAM" id="MobiDB-lite"/>
    </source>
</evidence>
<feature type="compositionally biased region" description="Polar residues" evidence="1">
    <location>
        <begin position="55"/>
        <end position="84"/>
    </location>
</feature>
<dbReference type="AlphaFoldDB" id="A0A1V9XKF3"/>
<reference evidence="2 3" key="1">
    <citation type="journal article" date="2017" name="Gigascience">
        <title>Draft genome of the honey bee ectoparasitic mite, Tropilaelaps mercedesae, is shaped by the parasitic life history.</title>
        <authorList>
            <person name="Dong X."/>
            <person name="Armstrong S.D."/>
            <person name="Xia D."/>
            <person name="Makepeace B.L."/>
            <person name="Darby A.C."/>
            <person name="Kadowaki T."/>
        </authorList>
    </citation>
    <scope>NUCLEOTIDE SEQUENCE [LARGE SCALE GENOMIC DNA]</scope>
    <source>
        <strain evidence="2">Wuxi-XJTLU</strain>
    </source>
</reference>
<evidence type="ECO:0000313" key="2">
    <source>
        <dbReference type="EMBL" id="OQR73995.1"/>
    </source>
</evidence>
<proteinExistence type="predicted"/>
<accession>A0A1V9XKF3</accession>